<dbReference type="InterPro" id="IPR011032">
    <property type="entry name" value="GroES-like_sf"/>
</dbReference>
<gene>
    <name evidence="2" type="ORF">CBI38_10275</name>
</gene>
<dbReference type="SUPFAM" id="SSF50129">
    <property type="entry name" value="GroES-like"/>
    <property type="match status" value="1"/>
</dbReference>
<dbReference type="Proteomes" id="UP000245711">
    <property type="component" value="Chromosome"/>
</dbReference>
<dbReference type="EMBL" id="CP021354">
    <property type="protein sequence ID" value="AWK71914.1"/>
    <property type="molecule type" value="Genomic_DNA"/>
</dbReference>
<proteinExistence type="predicted"/>
<dbReference type="RefSeq" id="WP_109328612.1">
    <property type="nucleotide sequence ID" value="NZ_CP021354.1"/>
</dbReference>
<feature type="domain" description="Enoyl reductase (ER)" evidence="1">
    <location>
        <begin position="11"/>
        <end position="299"/>
    </location>
</feature>
<evidence type="ECO:0000313" key="2">
    <source>
        <dbReference type="EMBL" id="AWK71914.1"/>
    </source>
</evidence>
<dbReference type="KEGG" id="roz:CBI38_10275"/>
<evidence type="ECO:0000313" key="3">
    <source>
        <dbReference type="Proteomes" id="UP000245711"/>
    </source>
</evidence>
<dbReference type="InterPro" id="IPR036291">
    <property type="entry name" value="NAD(P)-bd_dom_sf"/>
</dbReference>
<dbReference type="Pfam" id="PF13602">
    <property type="entry name" value="ADH_zinc_N_2"/>
    <property type="match status" value="1"/>
</dbReference>
<dbReference type="PANTHER" id="PTHR43482:SF1">
    <property type="entry name" value="PROTEIN AST1-RELATED"/>
    <property type="match status" value="1"/>
</dbReference>
<dbReference type="InterPro" id="IPR052585">
    <property type="entry name" value="Lipid_raft_assoc_Zn_ADH"/>
</dbReference>
<dbReference type="PANTHER" id="PTHR43482">
    <property type="entry name" value="PROTEIN AST1-RELATED"/>
    <property type="match status" value="1"/>
</dbReference>
<accession>A0A2S2BTL3</accession>
<dbReference type="Gene3D" id="3.40.50.720">
    <property type="entry name" value="NAD(P)-binding Rossmann-like Domain"/>
    <property type="match status" value="1"/>
</dbReference>
<dbReference type="GO" id="GO:0016491">
    <property type="term" value="F:oxidoreductase activity"/>
    <property type="evidence" value="ECO:0007669"/>
    <property type="project" value="InterPro"/>
</dbReference>
<dbReference type="AlphaFoldDB" id="A0A2S2BTL3"/>
<dbReference type="SUPFAM" id="SSF51735">
    <property type="entry name" value="NAD(P)-binding Rossmann-fold domains"/>
    <property type="match status" value="1"/>
</dbReference>
<dbReference type="Pfam" id="PF08240">
    <property type="entry name" value="ADH_N"/>
    <property type="match status" value="1"/>
</dbReference>
<dbReference type="InterPro" id="IPR020843">
    <property type="entry name" value="ER"/>
</dbReference>
<dbReference type="InterPro" id="IPR013154">
    <property type="entry name" value="ADH-like_N"/>
</dbReference>
<organism evidence="2 3">
    <name type="scientific">Rhodococcus oxybenzonivorans</name>
    <dbReference type="NCBI Taxonomy" id="1990687"/>
    <lineage>
        <taxon>Bacteria</taxon>
        <taxon>Bacillati</taxon>
        <taxon>Actinomycetota</taxon>
        <taxon>Actinomycetes</taxon>
        <taxon>Mycobacteriales</taxon>
        <taxon>Nocardiaceae</taxon>
        <taxon>Rhodococcus</taxon>
    </lineage>
</organism>
<dbReference type="OrthoDB" id="9801186at2"/>
<evidence type="ECO:0000259" key="1">
    <source>
        <dbReference type="SMART" id="SM00829"/>
    </source>
</evidence>
<protein>
    <submittedName>
        <fullName evidence="2">NADPH:quinone reductase</fullName>
    </submittedName>
</protein>
<dbReference type="SMART" id="SM00829">
    <property type="entry name" value="PKS_ER"/>
    <property type="match status" value="1"/>
</dbReference>
<reference evidence="2 3" key="1">
    <citation type="submission" date="2017-05" db="EMBL/GenBank/DDBJ databases">
        <title>Isolation of Rhodococcus sp. S2-17 biodegrading of BP-3.</title>
        <authorList>
            <person name="Lee Y."/>
            <person name="Kim K.H."/>
            <person name="Chun B.H."/>
            <person name="Jung H.S."/>
            <person name="Jeon C.O."/>
        </authorList>
    </citation>
    <scope>NUCLEOTIDE SEQUENCE [LARGE SCALE GENOMIC DNA]</scope>
    <source>
        <strain evidence="2 3">S2-17</strain>
    </source>
</reference>
<keyword evidence="3" id="KW-1185">Reference proteome</keyword>
<dbReference type="Gene3D" id="3.90.180.10">
    <property type="entry name" value="Medium-chain alcohol dehydrogenases, catalytic domain"/>
    <property type="match status" value="1"/>
</dbReference>
<sequence length="302" mass="30364">MSTAYGFREYGGPETQQFFDVAVPFPGPGQLQVAVHAAGVNPADWKVRAGTRKDTVPVTLPAVLGREVAGVVTAVGPRVADFAVGDAVFGATATGYGGYTDHTMLNASSTAHKPGSVSFADAATLPVAAGTAYDAMSTLNLPAGSRLLVIGAGGGVGVAALQLAAARGVSVLAVASRSKRDVVESLGAEWVESGAGLATRISEPVDAVFDLVGGDALAEAARLVLDPAAIVSVGDPLAARDLGGSSVERRRTTAVFAELAALVASGVLDPRVTHRFQLEQAGEALALVESGHAAGKVVIEVG</sequence>
<name>A0A2S2BTL3_9NOCA</name>
<dbReference type="CDD" id="cd05289">
    <property type="entry name" value="MDR_like_2"/>
    <property type="match status" value="1"/>
</dbReference>